<dbReference type="NCBIfam" id="TIGR04131">
    <property type="entry name" value="Bac_Flav_CTERM"/>
    <property type="match status" value="1"/>
</dbReference>
<feature type="domain" description="PKD" evidence="7">
    <location>
        <begin position="523"/>
        <end position="587"/>
    </location>
</feature>
<evidence type="ECO:0000256" key="3">
    <source>
        <dbReference type="ARBA" id="ARBA00022737"/>
    </source>
</evidence>
<feature type="domain" description="PKD" evidence="7">
    <location>
        <begin position="207"/>
        <end position="272"/>
    </location>
</feature>
<dbReference type="FunFam" id="2.60.40.10:FF:000270">
    <property type="entry name" value="Cell surface protein"/>
    <property type="match status" value="1"/>
</dbReference>
<dbReference type="Pfam" id="PF18911">
    <property type="entry name" value="PKD_4"/>
    <property type="match status" value="12"/>
</dbReference>
<dbReference type="InterPro" id="IPR000601">
    <property type="entry name" value="PKD_dom"/>
</dbReference>
<feature type="domain" description="PKD" evidence="7">
    <location>
        <begin position="356"/>
        <end position="422"/>
    </location>
</feature>
<protein>
    <submittedName>
        <fullName evidence="8">PKD domain-containing protein</fullName>
    </submittedName>
</protein>
<dbReference type="EMBL" id="JAOTIF010000002">
    <property type="protein sequence ID" value="MCU7548673.1"/>
    <property type="molecule type" value="Genomic_DNA"/>
</dbReference>
<feature type="chain" id="PRO_5040779735" evidence="6">
    <location>
        <begin position="22"/>
        <end position="1438"/>
    </location>
</feature>
<dbReference type="PANTHER" id="PTHR46730">
    <property type="entry name" value="POLYCYSTIN-1"/>
    <property type="match status" value="1"/>
</dbReference>
<feature type="signal peptide" evidence="6">
    <location>
        <begin position="1"/>
        <end position="21"/>
    </location>
</feature>
<dbReference type="PANTHER" id="PTHR46730:SF1">
    <property type="entry name" value="PLAT DOMAIN-CONTAINING PROTEIN"/>
    <property type="match status" value="1"/>
</dbReference>
<proteinExistence type="predicted"/>
<comment type="subcellular location">
    <subcellularLocation>
        <location evidence="1">Membrane</location>
        <topology evidence="1">Multi-pass membrane protein</topology>
    </subcellularLocation>
</comment>
<keyword evidence="6" id="KW-0732">Signal</keyword>
<keyword evidence="4" id="KW-1133">Transmembrane helix</keyword>
<dbReference type="RefSeq" id="WP_279296117.1">
    <property type="nucleotide sequence ID" value="NZ_JAOTIF010000002.1"/>
</dbReference>
<sequence length="1438" mass="156068">MKTKTLFLTLLFLSVSTLLWAQRPVANFTSNATNGCAPIIVNFQDRSSGNPTSWKWDFGNGSTSTKQNPSTSYFTAGTYTVTLTVSNASGSNTVTKTSLITVYDGPTVDFIADKTTSCAPGRIQYTDKATPSPGTTNNTWFWDFGDGTSSTAQNPQHVYRSPGQFTVFLKITNDKGCFKMLSKPNFVTITSGLSLAFTNTLPAFCHAPDTIKFTNSSKGPGTLSYNWLFGDGDSAQTQHTSHAYIKDSTYSVSLIVSSSLGCIDTLTKTNAVIIGGMKSDFTVSDTLCGGNSVSFKNTSSPTPNSSRWVFPDGTASTATNAAKTFPVAGPYDVKLINQFGSCKDSVTKTINVSAKPVVDFTSADTVRCSPPSTVNFQNKTNDGISYIWRFGNGDSSRVANPSYTYVDSGTYSVKLIATNAAGCVDSLSKASFIKIKKPVISFKNLPVRGCLPYTLKPVADIKSVDNVLTYEWDFGDGGTSSQQFPTYIYTKQGTYSVTLTITTSTGCRETITLPGAVRVGTKPDAQFTASTANTCASAPVQFTVTSPPPTDEYIWYFGDGGSSRNKNPTYNYVDTGNMIVSLVVYNSGCGDTAIAPAPIYVKPPISKFNYRPNCAQRLEFTFTDVSIGAQSWTWNYGDGSPAVSGQTPAPHTFPTRGNYNVSLTTGNGACSYTYTTTVRIVDQTPSFTASAQEGCKTFKPQFFPSTPVQIRSFTWNFGDGQSVTSFQPTHSYTTAGTYTVKLYTTDTYGCIDSTSRTNFIKVNGPTASFGSLTNRGCKGLTTSFLDSSKADNTNAIVKWQWSFGDGIGKSTVQNPSYKYDTIGAFNVKLIVEDAGGCIDSITRNNFVQVSTLKAAWNAVNESCPKANITFNNTTAGSFTSSWSFGDGSTSTTTSPTYAYKDTGSYTIKLKVRDNIGCEDSLVRPNYLRIGKPVADFTANNLTSFCVPFEAKFTNTSKFYNSFIWTFQKATSLLNNPTTYYTQTVKDTVKLLITSPGGCKDSVSKVLQVKNASDGKVTYNPLVACTPANINFEAFEPINAKFTWDFGDGNIIDTSANKLVHTYTDFGKFLPKVILEEQCIIPLTGLDTIRIYGVDAKFVMNKKLFCDTGTVAFTDSSVFNTRITSYKWNFGDGSISSQQNPVHFYRQTGSYNVRLDVMTEAGCPDSAFFSPLKVVQTPRITTAGDTAICLNDRVGYTGTFTIRDTSVIRWLWQFPNGKSSSLQNPELQLYPTAGDYKIKTLVVNSSGCSDSAFLPLHVYPLPDVIVPAALTTFSGGSITIPASYSQGITNYNWTPAQGLSCSDCPQPVAAPKFSTKYTVTATDEKGCHNTGNVHVSVICPTVNVFVPNTFSPNGDGKNDILYVRGKGIERVKSLRVFNRWGEIVFEKREIPANIESVQYGWDGKNKGAPPHPDVYIYQAEVYCANGDILRFEGNVALIQ</sequence>
<feature type="domain" description="PKD" evidence="7">
    <location>
        <begin position="465"/>
        <end position="519"/>
    </location>
</feature>
<feature type="domain" description="PKD" evidence="7">
    <location>
        <begin position="712"/>
        <end position="762"/>
    </location>
</feature>
<keyword evidence="9" id="KW-1185">Reference proteome</keyword>
<evidence type="ECO:0000313" key="8">
    <source>
        <dbReference type="EMBL" id="MCU7548673.1"/>
    </source>
</evidence>
<evidence type="ECO:0000256" key="4">
    <source>
        <dbReference type="ARBA" id="ARBA00022989"/>
    </source>
</evidence>
<dbReference type="InterPro" id="IPR026341">
    <property type="entry name" value="T9SS_type_B"/>
</dbReference>
<feature type="domain" description="PKD" evidence="7">
    <location>
        <begin position="24"/>
        <end position="107"/>
    </location>
</feature>
<feature type="domain" description="PKD" evidence="7">
    <location>
        <begin position="765"/>
        <end position="854"/>
    </location>
</feature>
<feature type="domain" description="PKD" evidence="7">
    <location>
        <begin position="1109"/>
        <end position="1161"/>
    </location>
</feature>
<keyword evidence="3" id="KW-0677">Repeat</keyword>
<evidence type="ECO:0000259" key="7">
    <source>
        <dbReference type="PROSITE" id="PS50093"/>
    </source>
</evidence>
<evidence type="ECO:0000313" key="9">
    <source>
        <dbReference type="Proteomes" id="UP001155483"/>
    </source>
</evidence>
<dbReference type="PROSITE" id="PS50093">
    <property type="entry name" value="PKD"/>
    <property type="match status" value="14"/>
</dbReference>
<feature type="domain" description="PKD" evidence="7">
    <location>
        <begin position="882"/>
        <end position="916"/>
    </location>
</feature>
<dbReference type="SUPFAM" id="SSF49299">
    <property type="entry name" value="PKD domain"/>
    <property type="match status" value="14"/>
</dbReference>
<dbReference type="CDD" id="cd00146">
    <property type="entry name" value="PKD"/>
    <property type="match status" value="9"/>
</dbReference>
<dbReference type="GO" id="GO:0005886">
    <property type="term" value="C:plasma membrane"/>
    <property type="evidence" value="ECO:0007669"/>
    <property type="project" value="TreeGrafter"/>
</dbReference>
<feature type="domain" description="PKD" evidence="7">
    <location>
        <begin position="106"/>
        <end position="194"/>
    </location>
</feature>
<dbReference type="Gene3D" id="2.60.40.10">
    <property type="entry name" value="Immunoglobulins"/>
    <property type="match status" value="15"/>
</dbReference>
<dbReference type="GO" id="GO:0005261">
    <property type="term" value="F:monoatomic cation channel activity"/>
    <property type="evidence" value="ECO:0007669"/>
    <property type="project" value="TreeGrafter"/>
</dbReference>
<dbReference type="InterPro" id="IPR035986">
    <property type="entry name" value="PKD_dom_sf"/>
</dbReference>
<feature type="domain" description="PKD" evidence="7">
    <location>
        <begin position="292"/>
        <end position="335"/>
    </location>
</feature>
<name>A0A9X2XVX3_9BACT</name>
<evidence type="ECO:0000256" key="2">
    <source>
        <dbReference type="ARBA" id="ARBA00022692"/>
    </source>
</evidence>
<evidence type="ECO:0000256" key="6">
    <source>
        <dbReference type="SAM" id="SignalP"/>
    </source>
</evidence>
<evidence type="ECO:0000256" key="1">
    <source>
        <dbReference type="ARBA" id="ARBA00004141"/>
    </source>
</evidence>
<feature type="domain" description="PKD" evidence="7">
    <location>
        <begin position="631"/>
        <end position="680"/>
    </location>
</feature>
<comment type="caution">
    <text evidence="8">The sequence shown here is derived from an EMBL/GenBank/DDBJ whole genome shotgun (WGS) entry which is preliminary data.</text>
</comment>
<keyword evidence="5" id="KW-0472">Membrane</keyword>
<dbReference type="Pfam" id="PF13585">
    <property type="entry name" value="CHU_C"/>
    <property type="match status" value="1"/>
</dbReference>
<dbReference type="InterPro" id="IPR013783">
    <property type="entry name" value="Ig-like_fold"/>
</dbReference>
<dbReference type="Proteomes" id="UP001155483">
    <property type="component" value="Unassembled WGS sequence"/>
</dbReference>
<feature type="domain" description="PKD" evidence="7">
    <location>
        <begin position="1209"/>
        <end position="1246"/>
    </location>
</feature>
<reference evidence="8" key="1">
    <citation type="submission" date="2022-09" db="EMBL/GenBank/DDBJ databases">
        <authorList>
            <person name="Yuan C."/>
            <person name="Ke Z."/>
        </authorList>
    </citation>
    <scope>NUCLEOTIDE SEQUENCE</scope>
    <source>
        <strain evidence="8">LB-8</strain>
    </source>
</reference>
<reference evidence="8" key="2">
    <citation type="submission" date="2023-04" db="EMBL/GenBank/DDBJ databases">
        <title>Paracnuella aquatica gen. nov., sp. nov., a member of the family Chitinophagaceae isolated from a hot spring.</title>
        <authorList>
            <person name="Wang C."/>
        </authorList>
    </citation>
    <scope>NUCLEOTIDE SEQUENCE</scope>
    <source>
        <strain evidence="8">LB-8</strain>
    </source>
</reference>
<evidence type="ECO:0000256" key="5">
    <source>
        <dbReference type="ARBA" id="ARBA00023136"/>
    </source>
</evidence>
<dbReference type="GO" id="GO:0006816">
    <property type="term" value="P:calcium ion transport"/>
    <property type="evidence" value="ECO:0007669"/>
    <property type="project" value="TreeGrafter"/>
</dbReference>
<keyword evidence="2" id="KW-0812">Transmembrane</keyword>
<gene>
    <name evidence="8" type="ORF">OCK74_06065</name>
</gene>
<dbReference type="SMART" id="SM00089">
    <property type="entry name" value="PKD"/>
    <property type="match status" value="14"/>
</dbReference>
<feature type="domain" description="PKD" evidence="7">
    <location>
        <begin position="1035"/>
        <end position="1068"/>
    </location>
</feature>
<dbReference type="InterPro" id="IPR022409">
    <property type="entry name" value="PKD/Chitinase_dom"/>
</dbReference>
<accession>A0A9X2XVX3</accession>
<organism evidence="8 9">
    <name type="scientific">Paraflavisolibacter caeni</name>
    <dbReference type="NCBI Taxonomy" id="2982496"/>
    <lineage>
        <taxon>Bacteria</taxon>
        <taxon>Pseudomonadati</taxon>
        <taxon>Bacteroidota</taxon>
        <taxon>Chitinophagia</taxon>
        <taxon>Chitinophagales</taxon>
        <taxon>Chitinophagaceae</taxon>
        <taxon>Paraflavisolibacter</taxon>
    </lineage>
</organism>